<keyword evidence="3" id="KW-1185">Reference proteome</keyword>
<dbReference type="RefSeq" id="WP_317016308.1">
    <property type="nucleotide sequence ID" value="NZ_CP136511.1"/>
</dbReference>
<organism evidence="2 3">
    <name type="scientific">Paraburkholderia kirstenboschensis</name>
    <dbReference type="NCBI Taxonomy" id="1245436"/>
    <lineage>
        <taxon>Bacteria</taxon>
        <taxon>Pseudomonadati</taxon>
        <taxon>Pseudomonadota</taxon>
        <taxon>Betaproteobacteria</taxon>
        <taxon>Burkholderiales</taxon>
        <taxon>Burkholderiaceae</taxon>
        <taxon>Paraburkholderia</taxon>
    </lineage>
</organism>
<dbReference type="EMBL" id="CP136511">
    <property type="protein sequence ID" value="WOD14425.1"/>
    <property type="molecule type" value="Genomic_DNA"/>
</dbReference>
<dbReference type="InterPro" id="IPR012337">
    <property type="entry name" value="RNaseH-like_sf"/>
</dbReference>
<gene>
    <name evidence="2" type="ORF">RW095_02795</name>
</gene>
<dbReference type="PANTHER" id="PTHR46889">
    <property type="entry name" value="TRANSPOSASE INSF FOR INSERTION SEQUENCE IS3B-RELATED"/>
    <property type="match status" value="1"/>
</dbReference>
<dbReference type="Gene3D" id="3.30.420.10">
    <property type="entry name" value="Ribonuclease H-like superfamily/Ribonuclease H"/>
    <property type="match status" value="1"/>
</dbReference>
<dbReference type="InterPro" id="IPR001584">
    <property type="entry name" value="Integrase_cat-core"/>
</dbReference>
<name>A0ABZ0EB15_9BURK</name>
<accession>A0ABZ0EB15</accession>
<dbReference type="InterPro" id="IPR036397">
    <property type="entry name" value="RNaseH_sf"/>
</dbReference>
<sequence>MNVLWVADATYIPTDEGFLYLAVVLDVFSRRIVGWAMSNHLYTELMRRQGREKRPAARRWTTRESTLNGG</sequence>
<dbReference type="InterPro" id="IPR050900">
    <property type="entry name" value="Transposase_IS3/IS150/IS904"/>
</dbReference>
<evidence type="ECO:0000259" key="1">
    <source>
        <dbReference type="Pfam" id="PF00665"/>
    </source>
</evidence>
<evidence type="ECO:0000313" key="3">
    <source>
        <dbReference type="Proteomes" id="UP001302652"/>
    </source>
</evidence>
<dbReference type="Proteomes" id="UP001302652">
    <property type="component" value="Chromosome 3"/>
</dbReference>
<reference evidence="2 3" key="1">
    <citation type="submission" date="2023-10" db="EMBL/GenBank/DDBJ databases">
        <title>Surface-active antibiotics is a multifunctional adaptation for post-fire microbes.</title>
        <authorList>
            <person name="Liu M.D."/>
            <person name="Du Y."/>
            <person name="Koupaei S.K."/>
            <person name="Kim N.R."/>
            <person name="Zhang W."/>
            <person name="Traxler M.F."/>
        </authorList>
    </citation>
    <scope>NUCLEOTIDE SEQUENCE [LARGE SCALE GENOMIC DNA]</scope>
    <source>
        <strain evidence="2 3">F3</strain>
    </source>
</reference>
<dbReference type="SUPFAM" id="SSF53098">
    <property type="entry name" value="Ribonuclease H-like"/>
    <property type="match status" value="1"/>
</dbReference>
<evidence type="ECO:0000313" key="2">
    <source>
        <dbReference type="EMBL" id="WOD14425.1"/>
    </source>
</evidence>
<dbReference type="Pfam" id="PF00665">
    <property type="entry name" value="rve"/>
    <property type="match status" value="1"/>
</dbReference>
<proteinExistence type="predicted"/>
<protein>
    <submittedName>
        <fullName evidence="2">DDE-type integrase/transposase/recombinase</fullName>
    </submittedName>
</protein>
<feature type="domain" description="Integrase catalytic" evidence="1">
    <location>
        <begin position="2"/>
        <end position="44"/>
    </location>
</feature>